<dbReference type="Gene3D" id="3.40.50.970">
    <property type="match status" value="2"/>
</dbReference>
<gene>
    <name evidence="10" type="ORF">ACFPZN_55100</name>
</gene>
<feature type="region of interest" description="Disordered" evidence="7">
    <location>
        <begin position="1"/>
        <end position="25"/>
    </location>
</feature>
<comment type="cofactor">
    <cofactor evidence="1 5">
        <name>thiamine diphosphate</name>
        <dbReference type="ChEBI" id="CHEBI:58937"/>
    </cofactor>
</comment>
<protein>
    <recommendedName>
        <fullName evidence="5">Probable phosphoketolase</fullName>
        <ecNumber evidence="5">4.1.2.-</ecNumber>
    </recommendedName>
</protein>
<keyword evidence="11" id="KW-1185">Reference proteome</keyword>
<proteinExistence type="inferred from homology"/>
<dbReference type="PROSITE" id="PS60002">
    <property type="entry name" value="PHOSPHOKETOLASE_1"/>
    <property type="match status" value="1"/>
</dbReference>
<evidence type="ECO:0000313" key="10">
    <source>
        <dbReference type="EMBL" id="MFC5754802.1"/>
    </source>
</evidence>
<dbReference type="Pfam" id="PF09363">
    <property type="entry name" value="XFP_C"/>
    <property type="match status" value="1"/>
</dbReference>
<evidence type="ECO:0000256" key="6">
    <source>
        <dbReference type="SAM" id="Coils"/>
    </source>
</evidence>
<dbReference type="Pfam" id="PF09364">
    <property type="entry name" value="XFP_N"/>
    <property type="match status" value="1"/>
</dbReference>
<feature type="domain" description="Xylulose 5-phosphate/Fructose 6-phosphate phosphoketolase C-terminal" evidence="8">
    <location>
        <begin position="612"/>
        <end position="813"/>
    </location>
</feature>
<dbReference type="InterPro" id="IPR005593">
    <property type="entry name" value="Xul5P/Fru6P_PKetolase"/>
</dbReference>
<comment type="similarity">
    <text evidence="2 5">Belongs to the XFP family.</text>
</comment>
<evidence type="ECO:0000313" key="11">
    <source>
        <dbReference type="Proteomes" id="UP001596074"/>
    </source>
</evidence>
<dbReference type="SUPFAM" id="SSF52518">
    <property type="entry name" value="Thiamin diphosphate-binding fold (THDP-binding)"/>
    <property type="match status" value="2"/>
</dbReference>
<dbReference type="NCBIfam" id="NF003617">
    <property type="entry name" value="PRK05261.1-2"/>
    <property type="match status" value="1"/>
</dbReference>
<evidence type="ECO:0000256" key="3">
    <source>
        <dbReference type="ARBA" id="ARBA00023052"/>
    </source>
</evidence>
<dbReference type="InterPro" id="IPR029061">
    <property type="entry name" value="THDP-binding"/>
</dbReference>
<dbReference type="Gene3D" id="3.40.50.920">
    <property type="match status" value="1"/>
</dbReference>
<comment type="caution">
    <text evidence="10">The sequence shown here is derived from an EMBL/GenBank/DDBJ whole genome shotgun (WGS) entry which is preliminary data.</text>
</comment>
<dbReference type="EMBL" id="JBHSON010000185">
    <property type="protein sequence ID" value="MFC5754802.1"/>
    <property type="molecule type" value="Genomic_DNA"/>
</dbReference>
<dbReference type="EC" id="4.1.2.-" evidence="5"/>
<evidence type="ECO:0000259" key="8">
    <source>
        <dbReference type="Pfam" id="PF09363"/>
    </source>
</evidence>
<accession>A0ABW1AJH1</accession>
<dbReference type="PIRSF" id="PIRSF017245">
    <property type="entry name" value="Phosphoketolase"/>
    <property type="match status" value="1"/>
</dbReference>
<dbReference type="CDD" id="cd02011">
    <property type="entry name" value="TPP_PK"/>
    <property type="match status" value="1"/>
</dbReference>
<evidence type="ECO:0000256" key="4">
    <source>
        <dbReference type="ARBA" id="ARBA00023239"/>
    </source>
</evidence>
<keyword evidence="3 5" id="KW-0786">Thiamine pyrophosphate</keyword>
<dbReference type="InterPro" id="IPR019789">
    <property type="entry name" value="Xul5P/Fru6P_PKetolase_ThDP_BS"/>
</dbReference>
<organism evidence="10 11">
    <name type="scientific">Actinomadura rugatobispora</name>
    <dbReference type="NCBI Taxonomy" id="1994"/>
    <lineage>
        <taxon>Bacteria</taxon>
        <taxon>Bacillati</taxon>
        <taxon>Actinomycetota</taxon>
        <taxon>Actinomycetes</taxon>
        <taxon>Streptosporangiales</taxon>
        <taxon>Thermomonosporaceae</taxon>
        <taxon>Actinomadura</taxon>
    </lineage>
</organism>
<dbReference type="Pfam" id="PF03894">
    <property type="entry name" value="XFP"/>
    <property type="match status" value="1"/>
</dbReference>
<dbReference type="InterPro" id="IPR009014">
    <property type="entry name" value="Transketo_C/PFOR_II"/>
</dbReference>
<dbReference type="PANTHER" id="PTHR31273:SF0">
    <property type="entry name" value="PHOSPHOKETOLASE-RELATED"/>
    <property type="match status" value="1"/>
</dbReference>
<dbReference type="NCBIfam" id="NF003621">
    <property type="entry name" value="PRK05261.1-6"/>
    <property type="match status" value="1"/>
</dbReference>
<dbReference type="PROSITE" id="PS60003">
    <property type="entry name" value="PHOSPHOKETOLASE_2"/>
    <property type="match status" value="1"/>
</dbReference>
<dbReference type="HAMAP" id="MF_01403">
    <property type="entry name" value="Phosphoketolase"/>
    <property type="match status" value="1"/>
</dbReference>
<evidence type="ECO:0000256" key="5">
    <source>
        <dbReference type="HAMAP-Rule" id="MF_01403"/>
    </source>
</evidence>
<keyword evidence="6" id="KW-0175">Coiled coil</keyword>
<dbReference type="Proteomes" id="UP001596074">
    <property type="component" value="Unassembled WGS sequence"/>
</dbReference>
<dbReference type="RefSeq" id="WP_378293263.1">
    <property type="nucleotide sequence ID" value="NZ_JBHSON010000185.1"/>
</dbReference>
<evidence type="ECO:0000256" key="2">
    <source>
        <dbReference type="ARBA" id="ARBA00005623"/>
    </source>
</evidence>
<dbReference type="InterPro" id="IPR018969">
    <property type="entry name" value="Xul5P/Fru6P_PKetolase_C"/>
</dbReference>
<evidence type="ECO:0000259" key="9">
    <source>
        <dbReference type="Pfam" id="PF09364"/>
    </source>
</evidence>
<feature type="compositionally biased region" description="Low complexity" evidence="7">
    <location>
        <begin position="10"/>
        <end position="23"/>
    </location>
</feature>
<dbReference type="InterPro" id="IPR023962">
    <property type="entry name" value="Phosphoketolase"/>
</dbReference>
<dbReference type="PANTHER" id="PTHR31273">
    <property type="entry name" value="PHOSPHOKETOLASE-RELATED"/>
    <property type="match status" value="1"/>
</dbReference>
<dbReference type="InterPro" id="IPR018970">
    <property type="entry name" value="Xul5P/Fru6P_PKetolase_N"/>
</dbReference>
<feature type="domain" description="Xylulose 5-phosphate/Fructose 6-phosphate phosphoketolase N-terminal" evidence="9">
    <location>
        <begin position="33"/>
        <end position="397"/>
    </location>
</feature>
<reference evidence="11" key="1">
    <citation type="journal article" date="2019" name="Int. J. Syst. Evol. Microbiol.">
        <title>The Global Catalogue of Microorganisms (GCM) 10K type strain sequencing project: providing services to taxonomists for standard genome sequencing and annotation.</title>
        <authorList>
            <consortium name="The Broad Institute Genomics Platform"/>
            <consortium name="The Broad Institute Genome Sequencing Center for Infectious Disease"/>
            <person name="Wu L."/>
            <person name="Ma J."/>
        </authorList>
    </citation>
    <scope>NUCLEOTIDE SEQUENCE [LARGE SCALE GENOMIC DNA]</scope>
    <source>
        <strain evidence="11">KCTC 42087</strain>
    </source>
</reference>
<feature type="coiled-coil region" evidence="6">
    <location>
        <begin position="268"/>
        <end position="295"/>
    </location>
</feature>
<evidence type="ECO:0000256" key="1">
    <source>
        <dbReference type="ARBA" id="ARBA00001964"/>
    </source>
</evidence>
<name>A0ABW1AJH1_9ACTN</name>
<sequence>MRRALRDSGRGAAAPRAGGTERPAATDRLGAAEAAAIDAWWRAANYLSVGQIYLLDNPLLREELRPGHIKPRLLGHWGTSPGLNFCYAHLNRVIRARDLDMIYIMGPGHGGPAAVANAWLEGTYSEVYPDVSRDAAGMARLFRQFSFPGGVPSHVAPETPGSIHEGGELGYSLAHAYGAAFDNPDLVVACIVGDGEAETGPLAASWHSGTWLDPVRDGAVLPILHLNGYKIANPAVLARIPEEELTLLLSGYGYRPILVSGDEPAAMHQKMAAALDQALDEIARIQEAARDARAEGPDGQANGRVRWPMIVLRTPKGWTGPKEVDGLPVEGTWRSHQVPLSRVRDDPEHLARLEDWLRSYRPDELFDADGRPVETLRELPPRGRRRMSANPHANGGELLRPLVLPDFRLYGVEVDGPGERTAEPTRVLGAWLRDVLAANRGRFRLMGPDETASNRLDAVFEVTDRVFRAERYPTDEHQGPHGQVMEVLSEHLCQGWLEGYLLTGRHGLFNSYEAFVHIVDAMFNQHAKWLEVTRRLAWRRPIASLNYLLSSHVWRQDHNGFTHQDPGFLDVVMNKKPEIVRVYLPPDANTLLSVTDHCLRSRDYVNVVVAGKQPSPNWLPMDQAIAHCTRGLGIWEWASTGGGGDPDVVMACAGDVPTLETLAAVDLLRQYFPELRVRVVNVVDLMRLQPDTEHPHGLSDRDFDMIFTADRPVIFAFHGYPYLIHRLAYRRAGHPNLHVRGYKEEGTTTTPFDMVMMNDLDRYHLVMDVIDRVPSLGGRVAHIRQRMADKRLAMRVHTREHGEDAPEVRDWVWPYGGAS</sequence>
<dbReference type="InterPro" id="IPR019790">
    <property type="entry name" value="Xul5P/Fru6P_PKetolase_CS"/>
</dbReference>
<keyword evidence="4 5" id="KW-0456">Lyase</keyword>
<evidence type="ECO:0000256" key="7">
    <source>
        <dbReference type="SAM" id="MobiDB-lite"/>
    </source>
</evidence>
<dbReference type="NCBIfam" id="NF003619">
    <property type="entry name" value="PRK05261.1-4"/>
    <property type="match status" value="1"/>
</dbReference>